<dbReference type="InterPro" id="IPR036908">
    <property type="entry name" value="RlpA-like_sf"/>
</dbReference>
<dbReference type="STRING" id="1160509.A0A3N4I5L3"/>
<dbReference type="CDD" id="cd22778">
    <property type="entry name" value="DPBB_CEPL-like"/>
    <property type="match status" value="1"/>
</dbReference>
<name>A0A3N4I5L3_ASCIM</name>
<evidence type="ECO:0000313" key="6">
    <source>
        <dbReference type="Proteomes" id="UP000275078"/>
    </source>
</evidence>
<evidence type="ECO:0000256" key="1">
    <source>
        <dbReference type="ARBA" id="ARBA00004613"/>
    </source>
</evidence>
<keyword evidence="4" id="KW-0732">Signal</keyword>
<feature type="signal peptide" evidence="4">
    <location>
        <begin position="1"/>
        <end position="16"/>
    </location>
</feature>
<protein>
    <submittedName>
        <fullName evidence="5">Cerato-platanin</fullName>
    </submittedName>
</protein>
<keyword evidence="6" id="KW-1185">Reference proteome</keyword>
<reference evidence="5 6" key="1">
    <citation type="journal article" date="2018" name="Nat. Ecol. Evol.">
        <title>Pezizomycetes genomes reveal the molecular basis of ectomycorrhizal truffle lifestyle.</title>
        <authorList>
            <person name="Murat C."/>
            <person name="Payen T."/>
            <person name="Noel B."/>
            <person name="Kuo A."/>
            <person name="Morin E."/>
            <person name="Chen J."/>
            <person name="Kohler A."/>
            <person name="Krizsan K."/>
            <person name="Balestrini R."/>
            <person name="Da Silva C."/>
            <person name="Montanini B."/>
            <person name="Hainaut M."/>
            <person name="Levati E."/>
            <person name="Barry K.W."/>
            <person name="Belfiori B."/>
            <person name="Cichocki N."/>
            <person name="Clum A."/>
            <person name="Dockter R.B."/>
            <person name="Fauchery L."/>
            <person name="Guy J."/>
            <person name="Iotti M."/>
            <person name="Le Tacon F."/>
            <person name="Lindquist E.A."/>
            <person name="Lipzen A."/>
            <person name="Malagnac F."/>
            <person name="Mello A."/>
            <person name="Molinier V."/>
            <person name="Miyauchi S."/>
            <person name="Poulain J."/>
            <person name="Riccioni C."/>
            <person name="Rubini A."/>
            <person name="Sitrit Y."/>
            <person name="Splivallo R."/>
            <person name="Traeger S."/>
            <person name="Wang M."/>
            <person name="Zifcakova L."/>
            <person name="Wipf D."/>
            <person name="Zambonelli A."/>
            <person name="Paolocci F."/>
            <person name="Nowrousian M."/>
            <person name="Ottonello S."/>
            <person name="Baldrian P."/>
            <person name="Spatafora J.W."/>
            <person name="Henrissat B."/>
            <person name="Nagy L.G."/>
            <person name="Aury J.M."/>
            <person name="Wincker P."/>
            <person name="Grigoriev I.V."/>
            <person name="Bonfante P."/>
            <person name="Martin F.M."/>
        </authorList>
    </citation>
    <scope>NUCLEOTIDE SEQUENCE [LARGE SCALE GENOMIC DNA]</scope>
    <source>
        <strain evidence="5 6">RN42</strain>
    </source>
</reference>
<evidence type="ECO:0000313" key="5">
    <source>
        <dbReference type="EMBL" id="RPA79461.1"/>
    </source>
</evidence>
<evidence type="ECO:0000256" key="4">
    <source>
        <dbReference type="SAM" id="SignalP"/>
    </source>
</evidence>
<comment type="similarity">
    <text evidence="2">Belongs to the cerato-platanin family.</text>
</comment>
<dbReference type="EMBL" id="ML119699">
    <property type="protein sequence ID" value="RPA79461.1"/>
    <property type="molecule type" value="Genomic_DNA"/>
</dbReference>
<sequence>MKFTLLAALLPAAVFGARVSTSISWDPIYSNGGQSLATVACSDGNNGLLTKGYSTFGSLPQFPNIGGSPTIGGWNSANCGKCYNLYYNNAVVKVRAVDTAPGGWNVAKEVLDKLTGGRAEAVGRINGQYEEVAC</sequence>
<comment type="subcellular location">
    <subcellularLocation>
        <location evidence="1">Secreted</location>
    </subcellularLocation>
</comment>
<organism evidence="5 6">
    <name type="scientific">Ascobolus immersus RN42</name>
    <dbReference type="NCBI Taxonomy" id="1160509"/>
    <lineage>
        <taxon>Eukaryota</taxon>
        <taxon>Fungi</taxon>
        <taxon>Dikarya</taxon>
        <taxon>Ascomycota</taxon>
        <taxon>Pezizomycotina</taxon>
        <taxon>Pezizomycetes</taxon>
        <taxon>Pezizales</taxon>
        <taxon>Ascobolaceae</taxon>
        <taxon>Ascobolus</taxon>
    </lineage>
</organism>
<keyword evidence="3" id="KW-0964">Secreted</keyword>
<dbReference type="GO" id="GO:0005576">
    <property type="term" value="C:extracellular region"/>
    <property type="evidence" value="ECO:0007669"/>
    <property type="project" value="UniProtKB-SubCell"/>
</dbReference>
<feature type="chain" id="PRO_5018323115" evidence="4">
    <location>
        <begin position="17"/>
        <end position="134"/>
    </location>
</feature>
<dbReference type="OrthoDB" id="4898945at2759"/>
<dbReference type="Gene3D" id="2.40.40.10">
    <property type="entry name" value="RlpA-like domain"/>
    <property type="match status" value="1"/>
</dbReference>
<proteinExistence type="inferred from homology"/>
<dbReference type="SUPFAM" id="SSF50685">
    <property type="entry name" value="Barwin-like endoglucanases"/>
    <property type="match status" value="1"/>
</dbReference>
<evidence type="ECO:0000256" key="2">
    <source>
        <dbReference type="ARBA" id="ARBA00010421"/>
    </source>
</evidence>
<evidence type="ECO:0000256" key="3">
    <source>
        <dbReference type="ARBA" id="ARBA00022525"/>
    </source>
</evidence>
<dbReference type="InterPro" id="IPR010829">
    <property type="entry name" value="Cerato-platanin"/>
</dbReference>
<dbReference type="AlphaFoldDB" id="A0A3N4I5L3"/>
<gene>
    <name evidence="5" type="ORF">BJ508DRAFT_308388</name>
</gene>
<dbReference type="Pfam" id="PF07249">
    <property type="entry name" value="Cerato-platanin"/>
    <property type="match status" value="1"/>
</dbReference>
<dbReference type="Proteomes" id="UP000275078">
    <property type="component" value="Unassembled WGS sequence"/>
</dbReference>
<accession>A0A3N4I5L3</accession>